<dbReference type="PROSITE" id="PS51186">
    <property type="entry name" value="GNAT"/>
    <property type="match status" value="1"/>
</dbReference>
<comment type="caution">
    <text evidence="3">The sequence shown here is derived from an EMBL/GenBank/DDBJ whole genome shotgun (WGS) entry which is preliminary data.</text>
</comment>
<dbReference type="Pfam" id="PF13530">
    <property type="entry name" value="SCP2_2"/>
    <property type="match status" value="1"/>
</dbReference>
<dbReference type="Pfam" id="PF17668">
    <property type="entry name" value="Acetyltransf_17"/>
    <property type="match status" value="1"/>
</dbReference>
<evidence type="ECO:0000313" key="4">
    <source>
        <dbReference type="Proteomes" id="UP001596099"/>
    </source>
</evidence>
<dbReference type="Pfam" id="PF13527">
    <property type="entry name" value="Acetyltransf_9"/>
    <property type="match status" value="1"/>
</dbReference>
<organism evidence="3 4">
    <name type="scientific">Halomarina salina</name>
    <dbReference type="NCBI Taxonomy" id="1872699"/>
    <lineage>
        <taxon>Archaea</taxon>
        <taxon>Methanobacteriati</taxon>
        <taxon>Methanobacteriota</taxon>
        <taxon>Stenosarchaea group</taxon>
        <taxon>Halobacteria</taxon>
        <taxon>Halobacteriales</taxon>
        <taxon>Natronomonadaceae</taxon>
        <taxon>Halomarina</taxon>
    </lineage>
</organism>
<dbReference type="Proteomes" id="UP001596099">
    <property type="component" value="Unassembled WGS sequence"/>
</dbReference>
<accession>A0ABD5RIH0</accession>
<dbReference type="AlphaFoldDB" id="A0ABD5RIH0"/>
<feature type="region of interest" description="Disordered" evidence="1">
    <location>
        <begin position="27"/>
        <end position="48"/>
    </location>
</feature>
<dbReference type="GO" id="GO:0016746">
    <property type="term" value="F:acyltransferase activity"/>
    <property type="evidence" value="ECO:0007669"/>
    <property type="project" value="UniProtKB-KW"/>
</dbReference>
<dbReference type="SUPFAM" id="SSF55729">
    <property type="entry name" value="Acyl-CoA N-acyltransferases (Nat)"/>
    <property type="match status" value="1"/>
</dbReference>
<dbReference type="PANTHER" id="PTHR37817">
    <property type="entry name" value="N-ACETYLTRANSFERASE EIS"/>
    <property type="match status" value="1"/>
</dbReference>
<sequence>MSLQYRPVPDDDVDEFRRLLTYAFSPTDTHEPLDEDEELPPPAQPGARRGIYDGDELLCTGTHHWFTLDVRGSKHDVPGLSAVSTPPWNRRRGLVRRLLHESLTEYRDRESWFSVLWPFEHPFYASFGWATTTDYGEISVTPDALDFVDDVHPDGSFVELDADRWADLEAVYREANDHTLAMYRTEEWWRKRVFQGWEDEPYVAGVEREVEGEETLVGYLVYRFDEDGDDRTLTVQETCAVDHDAYVELLRFCRYHDSQVGTVELYGRPDTDPFDLVTDPRDVSIELRPGPMVRLVDVERALGVLDYPDDATGSVTLAVDDDLATWNDDAFRLTVEDGRATCEPVGELPADEDATLGVGALSQLAVGYRSAGRLREIGRLSADDGTVEALDALFPTEEVVLREGF</sequence>
<keyword evidence="3" id="KW-0808">Transferase</keyword>
<name>A0ABD5RIH0_9EURY</name>
<reference evidence="3 4" key="1">
    <citation type="journal article" date="2019" name="Int. J. Syst. Evol. Microbiol.">
        <title>The Global Catalogue of Microorganisms (GCM) 10K type strain sequencing project: providing services to taxonomists for standard genome sequencing and annotation.</title>
        <authorList>
            <consortium name="The Broad Institute Genomics Platform"/>
            <consortium name="The Broad Institute Genome Sequencing Center for Infectious Disease"/>
            <person name="Wu L."/>
            <person name="Ma J."/>
        </authorList>
    </citation>
    <scope>NUCLEOTIDE SEQUENCE [LARGE SCALE GENOMIC DNA]</scope>
    <source>
        <strain evidence="3 4">CGMCC 1.12543</strain>
    </source>
</reference>
<dbReference type="EC" id="2.3.1.-" evidence="3"/>
<dbReference type="Gene3D" id="3.40.630.30">
    <property type="match status" value="2"/>
</dbReference>
<dbReference type="RefSeq" id="WP_247419041.1">
    <property type="nucleotide sequence ID" value="NZ_JALLGW010000002.1"/>
</dbReference>
<evidence type="ECO:0000259" key="2">
    <source>
        <dbReference type="PROSITE" id="PS51186"/>
    </source>
</evidence>
<protein>
    <submittedName>
        <fullName evidence="3">Enhanced intracellular survival protein Eis</fullName>
        <ecNumber evidence="3">2.3.1.-</ecNumber>
    </submittedName>
</protein>
<dbReference type="InterPro" id="IPR051554">
    <property type="entry name" value="Acetyltransferase_Eis"/>
</dbReference>
<dbReference type="Gene3D" id="3.30.1050.10">
    <property type="entry name" value="SCP2 sterol-binding domain"/>
    <property type="match status" value="1"/>
</dbReference>
<dbReference type="InterPro" id="IPR025559">
    <property type="entry name" value="Eis_dom"/>
</dbReference>
<keyword evidence="4" id="KW-1185">Reference proteome</keyword>
<dbReference type="InterPro" id="IPR016181">
    <property type="entry name" value="Acyl_CoA_acyltransferase"/>
</dbReference>
<feature type="domain" description="N-acetyltransferase" evidence="2">
    <location>
        <begin position="3"/>
        <end position="152"/>
    </location>
</feature>
<dbReference type="EMBL" id="JBHSQH010000001">
    <property type="protein sequence ID" value="MFC5970251.1"/>
    <property type="molecule type" value="Genomic_DNA"/>
</dbReference>
<dbReference type="InterPro" id="IPR000182">
    <property type="entry name" value="GNAT_dom"/>
</dbReference>
<dbReference type="InterPro" id="IPR036527">
    <property type="entry name" value="SCP2_sterol-bd_dom_sf"/>
</dbReference>
<dbReference type="SUPFAM" id="SSF55718">
    <property type="entry name" value="SCP-like"/>
    <property type="match status" value="1"/>
</dbReference>
<gene>
    <name evidence="3" type="primary">eis</name>
    <name evidence="3" type="ORF">ACFPYI_02805</name>
</gene>
<dbReference type="PANTHER" id="PTHR37817:SF1">
    <property type="entry name" value="N-ACETYLTRANSFERASE EIS"/>
    <property type="match status" value="1"/>
</dbReference>
<evidence type="ECO:0000256" key="1">
    <source>
        <dbReference type="SAM" id="MobiDB-lite"/>
    </source>
</evidence>
<proteinExistence type="predicted"/>
<evidence type="ECO:0000313" key="3">
    <source>
        <dbReference type="EMBL" id="MFC5970251.1"/>
    </source>
</evidence>
<keyword evidence="3" id="KW-0012">Acyltransferase</keyword>
<dbReference type="InterPro" id="IPR041380">
    <property type="entry name" value="Acetyltransf_17"/>
</dbReference>